<dbReference type="PANTHER" id="PTHR32018:SF42">
    <property type="entry name" value="RHAMNOGALACTURONAN ENDOLYASE"/>
    <property type="match status" value="1"/>
</dbReference>
<feature type="transmembrane region" description="Helical" evidence="2">
    <location>
        <begin position="75"/>
        <end position="101"/>
    </location>
</feature>
<feature type="transmembrane region" description="Helical" evidence="2">
    <location>
        <begin position="108"/>
        <end position="129"/>
    </location>
</feature>
<keyword evidence="1" id="KW-0732">Signal</keyword>
<dbReference type="SUPFAM" id="SSF49785">
    <property type="entry name" value="Galactose-binding domain-like"/>
    <property type="match status" value="1"/>
</dbReference>
<dbReference type="Pfam" id="PF14683">
    <property type="entry name" value="CBM-like"/>
    <property type="match status" value="1"/>
</dbReference>
<dbReference type="Proteomes" id="UP000823775">
    <property type="component" value="Unassembled WGS sequence"/>
</dbReference>
<proteinExistence type="predicted"/>
<dbReference type="CDD" id="cd10317">
    <property type="entry name" value="RGL4_C"/>
    <property type="match status" value="1"/>
</dbReference>
<dbReference type="InterPro" id="IPR008979">
    <property type="entry name" value="Galactose-bd-like_sf"/>
</dbReference>
<dbReference type="EMBL" id="JACEIK010007775">
    <property type="protein sequence ID" value="MCE3050640.1"/>
    <property type="molecule type" value="Genomic_DNA"/>
</dbReference>
<reference evidence="4 5" key="1">
    <citation type="journal article" date="2021" name="BMC Genomics">
        <title>Datura genome reveals duplications of psychoactive alkaloid biosynthetic genes and high mutation rate following tissue culture.</title>
        <authorList>
            <person name="Rajewski A."/>
            <person name="Carter-House D."/>
            <person name="Stajich J."/>
            <person name="Litt A."/>
        </authorList>
    </citation>
    <scope>NUCLEOTIDE SEQUENCE [LARGE SCALE GENOMIC DNA]</scope>
    <source>
        <strain evidence="4">AR-01</strain>
    </source>
</reference>
<keyword evidence="2" id="KW-1133">Transmembrane helix</keyword>
<name>A0ABS8WIM1_DATST</name>
<keyword evidence="5" id="KW-1185">Reference proteome</keyword>
<evidence type="ECO:0000256" key="2">
    <source>
        <dbReference type="SAM" id="Phobius"/>
    </source>
</evidence>
<dbReference type="InterPro" id="IPR013784">
    <property type="entry name" value="Carb-bd-like_fold"/>
</dbReference>
<dbReference type="PANTHER" id="PTHR32018">
    <property type="entry name" value="RHAMNOGALACTURONATE LYASE FAMILY PROTEIN"/>
    <property type="match status" value="1"/>
</dbReference>
<gene>
    <name evidence="4" type="ORF">HAX54_047730</name>
</gene>
<feature type="domain" description="Rhamnogalacturonan lyase" evidence="3">
    <location>
        <begin position="215"/>
        <end position="354"/>
    </location>
</feature>
<feature type="transmembrane region" description="Helical" evidence="2">
    <location>
        <begin position="30"/>
        <end position="49"/>
    </location>
</feature>
<dbReference type="InterPro" id="IPR051850">
    <property type="entry name" value="Polysacch_Lyase_4"/>
</dbReference>
<sequence>MIGLYWMVIPVMLLHFYSNYPMAEYNQLRSLVVTILTWIWSIRMIHSYFRRENWQWGVKQDWRYIDLGHQYGKNWWWISFFAIYLSQQVLQMGICLPLYVVHSVDKPLSFLDFIATATCISGITIAFYADTQLHNFISRNQKLKQLGQPIVPVLDKALPGDVGSWQYETKGYQFWTQTDETGHFNITGVRPGTYNLYSWVPGIIGDYKYNYDINVKQDLVYKVGVSDYRKDWFFAHVTRRTRSKNYIPTTWQISFKLPSVDPNGTYTLRVALASATYSHLQGRINKPSRPMPHFETPSIGRSNAIARHGIHGLYWLFNFQIQGLQLQKGENIIYLKQIKGGNPFYGHQYDYIRLEGPPQ</sequence>
<dbReference type="SUPFAM" id="SSF49452">
    <property type="entry name" value="Starch-binding domain-like"/>
    <property type="match status" value="1"/>
</dbReference>
<protein>
    <recommendedName>
        <fullName evidence="3">Rhamnogalacturonan lyase domain-containing protein</fullName>
    </recommendedName>
</protein>
<keyword evidence="2" id="KW-0472">Membrane</keyword>
<dbReference type="CDD" id="cd10316">
    <property type="entry name" value="RGL4_M"/>
    <property type="match status" value="1"/>
</dbReference>
<dbReference type="Pfam" id="PF06966">
    <property type="entry name" value="DUF1295"/>
    <property type="match status" value="1"/>
</dbReference>
<feature type="transmembrane region" description="Helical" evidence="2">
    <location>
        <begin position="6"/>
        <end position="23"/>
    </location>
</feature>
<accession>A0ABS8WIM1</accession>
<organism evidence="4 5">
    <name type="scientific">Datura stramonium</name>
    <name type="common">Jimsonweed</name>
    <name type="synonym">Common thornapple</name>
    <dbReference type="NCBI Taxonomy" id="4076"/>
    <lineage>
        <taxon>Eukaryota</taxon>
        <taxon>Viridiplantae</taxon>
        <taxon>Streptophyta</taxon>
        <taxon>Embryophyta</taxon>
        <taxon>Tracheophyta</taxon>
        <taxon>Spermatophyta</taxon>
        <taxon>Magnoliopsida</taxon>
        <taxon>eudicotyledons</taxon>
        <taxon>Gunneridae</taxon>
        <taxon>Pentapetalae</taxon>
        <taxon>asterids</taxon>
        <taxon>lamiids</taxon>
        <taxon>Solanales</taxon>
        <taxon>Solanaceae</taxon>
        <taxon>Solanoideae</taxon>
        <taxon>Datureae</taxon>
        <taxon>Datura</taxon>
    </lineage>
</organism>
<evidence type="ECO:0000259" key="3">
    <source>
        <dbReference type="Pfam" id="PF14683"/>
    </source>
</evidence>
<dbReference type="InterPro" id="IPR029413">
    <property type="entry name" value="RG-lyase_II"/>
</dbReference>
<evidence type="ECO:0000256" key="1">
    <source>
        <dbReference type="ARBA" id="ARBA00022729"/>
    </source>
</evidence>
<evidence type="ECO:0000313" key="4">
    <source>
        <dbReference type="EMBL" id="MCE3050640.1"/>
    </source>
</evidence>
<dbReference type="InterPro" id="IPR010721">
    <property type="entry name" value="UstE-like"/>
</dbReference>
<keyword evidence="2" id="KW-0812">Transmembrane</keyword>
<dbReference type="InterPro" id="IPR029411">
    <property type="entry name" value="RG-lyase_III"/>
</dbReference>
<comment type="caution">
    <text evidence="4">The sequence shown here is derived from an EMBL/GenBank/DDBJ whole genome shotgun (WGS) entry which is preliminary data.</text>
</comment>
<dbReference type="Gene3D" id="2.60.120.260">
    <property type="entry name" value="Galactose-binding domain-like"/>
    <property type="match status" value="1"/>
</dbReference>
<evidence type="ECO:0000313" key="5">
    <source>
        <dbReference type="Proteomes" id="UP000823775"/>
    </source>
</evidence>